<protein>
    <submittedName>
        <fullName evidence="2">Uncharacterized protein</fullName>
    </submittedName>
</protein>
<evidence type="ECO:0000313" key="2">
    <source>
        <dbReference type="EMBL" id="MBD2345684.1"/>
    </source>
</evidence>
<reference evidence="2 3" key="1">
    <citation type="journal article" date="2020" name="ISME J.">
        <title>Comparative genomics reveals insights into cyanobacterial evolution and habitat adaptation.</title>
        <authorList>
            <person name="Chen M.Y."/>
            <person name="Teng W.K."/>
            <person name="Zhao L."/>
            <person name="Hu C.X."/>
            <person name="Zhou Y.K."/>
            <person name="Han B.P."/>
            <person name="Song L.R."/>
            <person name="Shu W.S."/>
        </authorList>
    </citation>
    <scope>NUCLEOTIDE SEQUENCE [LARGE SCALE GENOMIC DNA]</scope>
    <source>
        <strain evidence="2 3">FACHB-260</strain>
    </source>
</reference>
<evidence type="ECO:0000256" key="1">
    <source>
        <dbReference type="SAM" id="MobiDB-lite"/>
    </source>
</evidence>
<name>A0ABR8CRM7_9NOST</name>
<accession>A0ABR8CRM7</accession>
<dbReference type="RefSeq" id="WP_190408150.1">
    <property type="nucleotide sequence ID" value="NZ_JACJRF010000028.1"/>
</dbReference>
<gene>
    <name evidence="2" type="ORF">H6G18_16225</name>
</gene>
<keyword evidence="3" id="KW-1185">Reference proteome</keyword>
<comment type="caution">
    <text evidence="2">The sequence shown here is derived from an EMBL/GenBank/DDBJ whole genome shotgun (WGS) entry which is preliminary data.</text>
</comment>
<dbReference type="Proteomes" id="UP000607281">
    <property type="component" value="Unassembled WGS sequence"/>
</dbReference>
<feature type="region of interest" description="Disordered" evidence="1">
    <location>
        <begin position="75"/>
        <end position="98"/>
    </location>
</feature>
<dbReference type="EMBL" id="JACJRF010000028">
    <property type="protein sequence ID" value="MBD2345684.1"/>
    <property type="molecule type" value="Genomic_DNA"/>
</dbReference>
<organism evidence="2 3">
    <name type="scientific">Anabaena subtropica FACHB-260</name>
    <dbReference type="NCBI Taxonomy" id="2692884"/>
    <lineage>
        <taxon>Bacteria</taxon>
        <taxon>Bacillati</taxon>
        <taxon>Cyanobacteriota</taxon>
        <taxon>Cyanophyceae</taxon>
        <taxon>Nostocales</taxon>
        <taxon>Nostocaceae</taxon>
        <taxon>Anabaena</taxon>
    </lineage>
</organism>
<proteinExistence type="predicted"/>
<sequence>MNFVLPRFLKSAYRKEPVISVLITMGVVDALIGGLDDSWSLFAVGLGTAGISLAWKFWRSSQQRRPVPEEPVVQHYLPPRSSSPTLPMLSVQKKKPPY</sequence>
<evidence type="ECO:0000313" key="3">
    <source>
        <dbReference type="Proteomes" id="UP000607281"/>
    </source>
</evidence>